<keyword evidence="3" id="KW-1185">Reference proteome</keyword>
<dbReference type="AlphaFoldDB" id="A0A8X6KYP6"/>
<evidence type="ECO:0000313" key="2">
    <source>
        <dbReference type="EMBL" id="GFQ90184.1"/>
    </source>
</evidence>
<dbReference type="OrthoDB" id="10550991at2759"/>
<evidence type="ECO:0000256" key="1">
    <source>
        <dbReference type="SAM" id="MobiDB-lite"/>
    </source>
</evidence>
<feature type="region of interest" description="Disordered" evidence="1">
    <location>
        <begin position="1"/>
        <end position="26"/>
    </location>
</feature>
<dbReference type="Proteomes" id="UP000887116">
    <property type="component" value="Unassembled WGS sequence"/>
</dbReference>
<gene>
    <name evidence="2" type="ORF">TNCT_323211</name>
</gene>
<comment type="caution">
    <text evidence="2">The sequence shown here is derived from an EMBL/GenBank/DDBJ whole genome shotgun (WGS) entry which is preliminary data.</text>
</comment>
<sequence>MKPEQNEIRSANLFSHPSSDQPSRSSRISHCSSFSLGFIHLMVIYSLADRGRAPQPVAFGTVTSLIDKNCLITPNYPYKSSFLIIQLTSEVKVYSKVQRFFLNLNNDDRPSTSSETVEQRYVRQKLRWATKLNPHALHKTLRLCAAVQMKSKKPQKKLILMRI</sequence>
<protein>
    <submittedName>
        <fullName evidence="2">Uncharacterized protein</fullName>
    </submittedName>
</protein>
<evidence type="ECO:0000313" key="3">
    <source>
        <dbReference type="Proteomes" id="UP000887116"/>
    </source>
</evidence>
<feature type="compositionally biased region" description="Low complexity" evidence="1">
    <location>
        <begin position="15"/>
        <end position="26"/>
    </location>
</feature>
<dbReference type="EMBL" id="BMAO01033522">
    <property type="protein sequence ID" value="GFQ90184.1"/>
    <property type="molecule type" value="Genomic_DNA"/>
</dbReference>
<name>A0A8X6KYP6_TRICU</name>
<proteinExistence type="predicted"/>
<accession>A0A8X6KYP6</accession>
<organism evidence="2 3">
    <name type="scientific">Trichonephila clavata</name>
    <name type="common">Joro spider</name>
    <name type="synonym">Nephila clavata</name>
    <dbReference type="NCBI Taxonomy" id="2740835"/>
    <lineage>
        <taxon>Eukaryota</taxon>
        <taxon>Metazoa</taxon>
        <taxon>Ecdysozoa</taxon>
        <taxon>Arthropoda</taxon>
        <taxon>Chelicerata</taxon>
        <taxon>Arachnida</taxon>
        <taxon>Araneae</taxon>
        <taxon>Araneomorphae</taxon>
        <taxon>Entelegynae</taxon>
        <taxon>Araneoidea</taxon>
        <taxon>Nephilidae</taxon>
        <taxon>Trichonephila</taxon>
    </lineage>
</organism>
<reference evidence="2" key="1">
    <citation type="submission" date="2020-07" db="EMBL/GenBank/DDBJ databases">
        <title>Multicomponent nature underlies the extraordinary mechanical properties of spider dragline silk.</title>
        <authorList>
            <person name="Kono N."/>
            <person name="Nakamura H."/>
            <person name="Mori M."/>
            <person name="Yoshida Y."/>
            <person name="Ohtoshi R."/>
            <person name="Malay A.D."/>
            <person name="Moran D.A.P."/>
            <person name="Tomita M."/>
            <person name="Numata K."/>
            <person name="Arakawa K."/>
        </authorList>
    </citation>
    <scope>NUCLEOTIDE SEQUENCE</scope>
</reference>